<dbReference type="AlphaFoldDB" id="C0NP26"/>
<protein>
    <submittedName>
        <fullName evidence="2">Uncharacterized protein</fullName>
    </submittedName>
</protein>
<evidence type="ECO:0000313" key="3">
    <source>
        <dbReference type="Proteomes" id="UP000001631"/>
    </source>
</evidence>
<dbReference type="InParanoid" id="C0NP26"/>
<feature type="compositionally biased region" description="Polar residues" evidence="1">
    <location>
        <begin position="277"/>
        <end position="288"/>
    </location>
</feature>
<feature type="region of interest" description="Disordered" evidence="1">
    <location>
        <begin position="270"/>
        <end position="297"/>
    </location>
</feature>
<evidence type="ECO:0000313" key="2">
    <source>
        <dbReference type="EMBL" id="EEH06686.1"/>
    </source>
</evidence>
<dbReference type="RefSeq" id="XP_045287167.1">
    <property type="nucleotide sequence ID" value="XM_045431955.1"/>
</dbReference>
<dbReference type="HOGENOM" id="CLU_834109_0_0_1"/>
<name>C0NP26_AJECG</name>
<proteinExistence type="predicted"/>
<reference evidence="2" key="1">
    <citation type="submission" date="2009-02" db="EMBL/GenBank/DDBJ databases">
        <title>The Genome Sequence of Ajellomyces capsulatus strain G186AR.</title>
        <authorList>
            <consortium name="The Broad Institute Genome Sequencing Platform"/>
            <person name="Champion M."/>
            <person name="Cuomo C."/>
            <person name="Ma L.-J."/>
            <person name="Henn M.R."/>
            <person name="Sil A."/>
            <person name="Goldman B."/>
            <person name="Young S.K."/>
            <person name="Kodira C.D."/>
            <person name="Zeng Q."/>
            <person name="Koehrsen M."/>
            <person name="Alvarado L."/>
            <person name="Berlin A."/>
            <person name="Borenstein D."/>
            <person name="Chen Z."/>
            <person name="Engels R."/>
            <person name="Freedman E."/>
            <person name="Gellesch M."/>
            <person name="Goldberg J."/>
            <person name="Griggs A."/>
            <person name="Gujja S."/>
            <person name="Heiman D."/>
            <person name="Hepburn T."/>
            <person name="Howarth C."/>
            <person name="Jen D."/>
            <person name="Larson L."/>
            <person name="Lewis B."/>
            <person name="Mehta T."/>
            <person name="Park D."/>
            <person name="Pearson M."/>
            <person name="Roberts A."/>
            <person name="Saif S."/>
            <person name="Shea T."/>
            <person name="Shenoy N."/>
            <person name="Sisk P."/>
            <person name="Stolte C."/>
            <person name="Sykes S."/>
            <person name="Walk T."/>
            <person name="White J."/>
            <person name="Yandava C."/>
            <person name="Klein B."/>
            <person name="McEwen J.G."/>
            <person name="Puccia R."/>
            <person name="Goldman G.H."/>
            <person name="Felipe M.S."/>
            <person name="Nino-Vega G."/>
            <person name="San-Blas G."/>
            <person name="Taylor J."/>
            <person name="Mendoza L."/>
            <person name="Galagan J."/>
            <person name="Nusbaum C."/>
            <person name="Birren B."/>
        </authorList>
    </citation>
    <scope>NUCLEOTIDE SEQUENCE</scope>
    <source>
        <strain evidence="2">G186AR</strain>
    </source>
</reference>
<dbReference type="EMBL" id="GG663368">
    <property type="protein sequence ID" value="EEH06686.1"/>
    <property type="molecule type" value="Genomic_DNA"/>
</dbReference>
<evidence type="ECO:0000256" key="1">
    <source>
        <dbReference type="SAM" id="MobiDB-lite"/>
    </source>
</evidence>
<sequence>MNPLTRLSKWSCDKKLTSIRTWASTTALDTYMTGFSKNVRSGRKIRSSLRKGALSQRCRSRRSLDWIIDVQPSLLYRAPLHRLCEFAHESPGCTGWKTLTLATPEMAPTTYSYFGKVIIRVQAVGQLLVSAVLAPPPSVYLRKHSMNSDYHYAIQTTPRQKLSRVRKDLTRKRYRTDRKTMDRGSSGGKQAIHARITCHGRASLVRRVEFLRKKAHTGVSLVVRCIAAYRRTTSSHLHVVSAGNSQKNSMAVSECQEELNNVTSTIHNASKRRKTISELQENQTYSSSTERKSCPLSRTPYDRKRTWEFHFPARQRNCGWRHGNVTSSQSGHA</sequence>
<gene>
    <name evidence="2" type="ORF">HCBG_04906</name>
</gene>
<organism evidence="2 3">
    <name type="scientific">Ajellomyces capsulatus (strain G186AR / H82 / ATCC MYA-2454 / RMSCC 2432)</name>
    <name type="common">Darling's disease fungus</name>
    <name type="synonym">Histoplasma capsulatum</name>
    <dbReference type="NCBI Taxonomy" id="447093"/>
    <lineage>
        <taxon>Eukaryota</taxon>
        <taxon>Fungi</taxon>
        <taxon>Dikarya</taxon>
        <taxon>Ascomycota</taxon>
        <taxon>Pezizomycotina</taxon>
        <taxon>Eurotiomycetes</taxon>
        <taxon>Eurotiomycetidae</taxon>
        <taxon>Onygenales</taxon>
        <taxon>Ajellomycetaceae</taxon>
        <taxon>Histoplasma</taxon>
    </lineage>
</organism>
<dbReference type="Proteomes" id="UP000001631">
    <property type="component" value="Unassembled WGS sequence"/>
</dbReference>
<dbReference type="VEuPathDB" id="FungiDB:I7I50_04978"/>
<dbReference type="GeneID" id="69037922"/>
<keyword evidence="3" id="KW-1185">Reference proteome</keyword>
<accession>C0NP26</accession>